<evidence type="ECO:0000256" key="1">
    <source>
        <dbReference type="SAM" id="Phobius"/>
    </source>
</evidence>
<proteinExistence type="predicted"/>
<keyword evidence="1" id="KW-1133">Transmembrane helix</keyword>
<accession>A0ABS2AHB1</accession>
<evidence type="ECO:0000259" key="2">
    <source>
        <dbReference type="Pfam" id="PF08044"/>
    </source>
</evidence>
<evidence type="ECO:0000313" key="3">
    <source>
        <dbReference type="EMBL" id="MBM2619227.1"/>
    </source>
</evidence>
<gene>
    <name evidence="3" type="ORF">JIG36_27115</name>
</gene>
<dbReference type="Proteomes" id="UP000632138">
    <property type="component" value="Unassembled WGS sequence"/>
</dbReference>
<comment type="caution">
    <text evidence="3">The sequence shown here is derived from an EMBL/GenBank/DDBJ whole genome shotgun (WGS) entry which is preliminary data.</text>
</comment>
<dbReference type="RefSeq" id="WP_203379205.1">
    <property type="nucleotide sequence ID" value="NZ_JAENHP010000009.1"/>
</dbReference>
<keyword evidence="4" id="KW-1185">Reference proteome</keyword>
<keyword evidence="1" id="KW-0472">Membrane</keyword>
<name>A0ABS2AHB1_9ACTN</name>
<feature type="transmembrane region" description="Helical" evidence="1">
    <location>
        <begin position="72"/>
        <end position="92"/>
    </location>
</feature>
<protein>
    <submittedName>
        <fullName evidence="3">DUF1707 domain-containing protein</fullName>
    </submittedName>
</protein>
<sequence>MEIRASDEDRERTVAALEEHAGAGRLTLDEFAERAEVAHSARTLDELAAVTNDLPASVQAGAAAAEKPSRDLLMLFAIAAATLVLLGFFIALSRG</sequence>
<dbReference type="InterPro" id="IPR012551">
    <property type="entry name" value="DUF1707_SHOCT-like"/>
</dbReference>
<evidence type="ECO:0000313" key="4">
    <source>
        <dbReference type="Proteomes" id="UP000632138"/>
    </source>
</evidence>
<keyword evidence="1" id="KW-0812">Transmembrane</keyword>
<reference evidence="3 4" key="1">
    <citation type="submission" date="2021-01" db="EMBL/GenBank/DDBJ databases">
        <title>Actinoplanes sp. nov. LDG1-06 isolated from lichen.</title>
        <authorList>
            <person name="Saeng-In P."/>
            <person name="Phongsopitanun W."/>
            <person name="Kanchanasin P."/>
            <person name="Yuki M."/>
            <person name="Kudo T."/>
            <person name="Ohkuma M."/>
            <person name="Tanasupawat S."/>
        </authorList>
    </citation>
    <scope>NUCLEOTIDE SEQUENCE [LARGE SCALE GENOMIC DNA]</scope>
    <source>
        <strain evidence="3 4">LDG1-06</strain>
    </source>
</reference>
<feature type="domain" description="DUF1707" evidence="2">
    <location>
        <begin position="3"/>
        <end position="55"/>
    </location>
</feature>
<dbReference type="Pfam" id="PF08044">
    <property type="entry name" value="DUF1707"/>
    <property type="match status" value="1"/>
</dbReference>
<dbReference type="EMBL" id="JAENHP010000009">
    <property type="protein sequence ID" value="MBM2619227.1"/>
    <property type="molecule type" value="Genomic_DNA"/>
</dbReference>
<dbReference type="PANTHER" id="PTHR40763">
    <property type="entry name" value="MEMBRANE PROTEIN-RELATED"/>
    <property type="match status" value="1"/>
</dbReference>
<organism evidence="3 4">
    <name type="scientific">Paractinoplanes ovalisporus</name>
    <dbReference type="NCBI Taxonomy" id="2810368"/>
    <lineage>
        <taxon>Bacteria</taxon>
        <taxon>Bacillati</taxon>
        <taxon>Actinomycetota</taxon>
        <taxon>Actinomycetes</taxon>
        <taxon>Micromonosporales</taxon>
        <taxon>Micromonosporaceae</taxon>
        <taxon>Paractinoplanes</taxon>
    </lineage>
</organism>
<dbReference type="PANTHER" id="PTHR40763:SF4">
    <property type="entry name" value="DUF1707 DOMAIN-CONTAINING PROTEIN"/>
    <property type="match status" value="1"/>
</dbReference>